<reference evidence="3" key="1">
    <citation type="journal article" date="2015" name="PLoS Genet.">
        <title>The dynamic genome and transcriptome of the human fungal pathogen Blastomyces and close relative Emmonsia.</title>
        <authorList>
            <person name="Munoz J.F."/>
            <person name="Gauthier G.M."/>
            <person name="Desjardins C.A."/>
            <person name="Gallo J.E."/>
            <person name="Holder J."/>
            <person name="Sullivan T.D."/>
            <person name="Marty A.J."/>
            <person name="Carmen J.C."/>
            <person name="Chen Z."/>
            <person name="Ding L."/>
            <person name="Gujja S."/>
            <person name="Magrini V."/>
            <person name="Misas E."/>
            <person name="Mitreva M."/>
            <person name="Priest M."/>
            <person name="Saif S."/>
            <person name="Whiston E.A."/>
            <person name="Young S."/>
            <person name="Zeng Q."/>
            <person name="Goldman W.E."/>
            <person name="Mardis E.R."/>
            <person name="Taylor J.W."/>
            <person name="McEwen J.G."/>
            <person name="Clay O.K."/>
            <person name="Klein B.S."/>
            <person name="Cuomo C.A."/>
        </authorList>
    </citation>
    <scope>NUCLEOTIDE SEQUENCE [LARGE SCALE GENOMIC DNA]</scope>
    <source>
        <strain evidence="3">UAMH 139</strain>
    </source>
</reference>
<comment type="caution">
    <text evidence="2">The sequence shown here is derived from an EMBL/GenBank/DDBJ whole genome shotgun (WGS) entry which is preliminary data.</text>
</comment>
<dbReference type="InterPro" id="IPR051410">
    <property type="entry name" value="Ferric/Cupric_Reductase"/>
</dbReference>
<protein>
    <recommendedName>
        <fullName evidence="4">Ferric reductase NAD binding domain-containing protein</fullName>
    </recommendedName>
</protein>
<dbReference type="GO" id="GO:0015677">
    <property type="term" value="P:copper ion import"/>
    <property type="evidence" value="ECO:0007669"/>
    <property type="project" value="TreeGrafter"/>
</dbReference>
<evidence type="ECO:0008006" key="4">
    <source>
        <dbReference type="Google" id="ProtNLM"/>
    </source>
</evidence>
<evidence type="ECO:0000313" key="2">
    <source>
        <dbReference type="EMBL" id="KLJ09689.1"/>
    </source>
</evidence>
<dbReference type="InterPro" id="IPR039261">
    <property type="entry name" value="FNR_nucleotide-bd"/>
</dbReference>
<proteinExistence type="predicted"/>
<dbReference type="STRING" id="2060906.A0A0H1BDY9"/>
<evidence type="ECO:0000256" key="1">
    <source>
        <dbReference type="ARBA" id="ARBA00022448"/>
    </source>
</evidence>
<keyword evidence="3" id="KW-1185">Reference proteome</keyword>
<dbReference type="GO" id="GO:0000293">
    <property type="term" value="F:ferric-chelate reductase activity"/>
    <property type="evidence" value="ECO:0007669"/>
    <property type="project" value="TreeGrafter"/>
</dbReference>
<dbReference type="GO" id="GO:0006879">
    <property type="term" value="P:intracellular iron ion homeostasis"/>
    <property type="evidence" value="ECO:0007669"/>
    <property type="project" value="TreeGrafter"/>
</dbReference>
<dbReference type="Proteomes" id="UP000053573">
    <property type="component" value="Unassembled WGS sequence"/>
</dbReference>
<dbReference type="PANTHER" id="PTHR32361">
    <property type="entry name" value="FERRIC/CUPRIC REDUCTASE TRANSMEMBRANE COMPONENT"/>
    <property type="match status" value="1"/>
</dbReference>
<dbReference type="AlphaFoldDB" id="A0A0H1BDY9"/>
<dbReference type="EMBL" id="LDEV01002286">
    <property type="protein sequence ID" value="KLJ09689.1"/>
    <property type="molecule type" value="Genomic_DNA"/>
</dbReference>
<dbReference type="Gene3D" id="3.40.50.80">
    <property type="entry name" value="Nucleotide-binding domain of ferredoxin-NADP reductase (FNR) module"/>
    <property type="match status" value="1"/>
</dbReference>
<organism evidence="2 3">
    <name type="scientific">Blastomyces silverae</name>
    <dbReference type="NCBI Taxonomy" id="2060906"/>
    <lineage>
        <taxon>Eukaryota</taxon>
        <taxon>Fungi</taxon>
        <taxon>Dikarya</taxon>
        <taxon>Ascomycota</taxon>
        <taxon>Pezizomycotina</taxon>
        <taxon>Eurotiomycetes</taxon>
        <taxon>Eurotiomycetidae</taxon>
        <taxon>Onygenales</taxon>
        <taxon>Ajellomycetaceae</taxon>
        <taxon>Blastomyces</taxon>
    </lineage>
</organism>
<gene>
    <name evidence="2" type="ORF">EMPG_14887</name>
</gene>
<dbReference type="PANTHER" id="PTHR32361:SF12">
    <property type="entry name" value="PUTATIVE (AFU_ORTHOLOGUE AFUA_1G14340)-RELATED"/>
    <property type="match status" value="1"/>
</dbReference>
<dbReference type="OrthoDB" id="4494341at2759"/>
<dbReference type="GO" id="GO:0005886">
    <property type="term" value="C:plasma membrane"/>
    <property type="evidence" value="ECO:0007669"/>
    <property type="project" value="TreeGrafter"/>
</dbReference>
<dbReference type="GO" id="GO:0006826">
    <property type="term" value="P:iron ion transport"/>
    <property type="evidence" value="ECO:0007669"/>
    <property type="project" value="TreeGrafter"/>
</dbReference>
<evidence type="ECO:0000313" key="3">
    <source>
        <dbReference type="Proteomes" id="UP000053573"/>
    </source>
</evidence>
<accession>A0A0H1BDY9</accession>
<keyword evidence="1" id="KW-0813">Transport</keyword>
<sequence>MWVSGFMDYILQLPMRREMLVTKLFISKPRSHKDIKSPSGTLLMFEGRCRPDVIIEQAMENHVGATAVSVCGPGAFADEVRASVRKRVGCGPVIDFVEESFTW</sequence>
<name>A0A0H1BDY9_9EURO</name>